<organism evidence="7 8">
    <name type="scientific">Staphylococcus muscae</name>
    <dbReference type="NCBI Taxonomy" id="1294"/>
    <lineage>
        <taxon>Bacteria</taxon>
        <taxon>Bacillati</taxon>
        <taxon>Bacillota</taxon>
        <taxon>Bacilli</taxon>
        <taxon>Bacillales</taxon>
        <taxon>Staphylococcaceae</taxon>
        <taxon>Staphylococcus</taxon>
    </lineage>
</organism>
<sequence>MLIFFAYKYQEQLFKPVTEWYEETGRHLLKLDRQTQPFGHYKNGLSFNGDNHHYGVDYHLPEDTPILAASDGTITRTMNERYGGKMIELQEADHTHYQWYGHLNTFSVKQGDTVRQGDIIGKSGNTGEFTTGPHLHFQRMKGGIGNDYAIDPEPYVESLPDKQYSLFHIEW</sequence>
<evidence type="ECO:0000256" key="4">
    <source>
        <dbReference type="ARBA" id="ARBA00012322"/>
    </source>
</evidence>
<dbReference type="InterPro" id="IPR016047">
    <property type="entry name" value="M23ase_b-sheet_dom"/>
</dbReference>
<comment type="similarity">
    <text evidence="3">Belongs to the peptidase M23B family.</text>
</comment>
<dbReference type="PANTHER" id="PTHR21666">
    <property type="entry name" value="PEPTIDASE-RELATED"/>
    <property type="match status" value="1"/>
</dbReference>
<keyword evidence="5" id="KW-0378">Hydrolase</keyword>
<feature type="domain" description="M23ase beta-sheet core" evidence="6">
    <location>
        <begin position="52"/>
        <end position="143"/>
    </location>
</feature>
<accession>A0ABQ1HWX2</accession>
<name>A0ABQ1HWX2_9STAP</name>
<evidence type="ECO:0000313" key="8">
    <source>
        <dbReference type="Proteomes" id="UP000652995"/>
    </source>
</evidence>
<evidence type="ECO:0000313" key="7">
    <source>
        <dbReference type="EMBL" id="GGA94884.1"/>
    </source>
</evidence>
<keyword evidence="5" id="KW-0482">Metalloprotease</keyword>
<comment type="caution">
    <text evidence="7">The sequence shown here is derived from an EMBL/GenBank/DDBJ whole genome shotgun (WGS) entry which is preliminary data.</text>
</comment>
<keyword evidence="5" id="KW-0645">Protease</keyword>
<proteinExistence type="inferred from homology"/>
<dbReference type="CDD" id="cd12797">
    <property type="entry name" value="M23_peptidase"/>
    <property type="match status" value="1"/>
</dbReference>
<evidence type="ECO:0000256" key="5">
    <source>
        <dbReference type="ARBA" id="ARBA00023049"/>
    </source>
</evidence>
<gene>
    <name evidence="7" type="ORF">GCM10007183_18790</name>
</gene>
<comment type="catalytic activity">
    <reaction evidence="1">
        <text>Hydrolysis of the -Gly-|-Gly- bond in the pentaglycine inter-peptide link joining staphylococcal cell wall peptidoglycans.</text>
        <dbReference type="EC" id="3.4.24.75"/>
    </reaction>
</comment>
<dbReference type="Proteomes" id="UP000652995">
    <property type="component" value="Unassembled WGS sequence"/>
</dbReference>
<evidence type="ECO:0000259" key="6">
    <source>
        <dbReference type="Pfam" id="PF01551"/>
    </source>
</evidence>
<dbReference type="SUPFAM" id="SSF51261">
    <property type="entry name" value="Duplicated hybrid motif"/>
    <property type="match status" value="1"/>
</dbReference>
<dbReference type="Gene3D" id="2.70.70.10">
    <property type="entry name" value="Glucose Permease (Domain IIA)"/>
    <property type="match status" value="1"/>
</dbReference>
<evidence type="ECO:0000256" key="1">
    <source>
        <dbReference type="ARBA" id="ARBA00001667"/>
    </source>
</evidence>
<dbReference type="InterPro" id="IPR050570">
    <property type="entry name" value="Cell_wall_metabolism_enzyme"/>
</dbReference>
<keyword evidence="8" id="KW-1185">Reference proteome</keyword>
<dbReference type="EMBL" id="BMCB01000013">
    <property type="protein sequence ID" value="GGA94884.1"/>
    <property type="molecule type" value="Genomic_DNA"/>
</dbReference>
<comment type="cofactor">
    <cofactor evidence="2">
        <name>Zn(2+)</name>
        <dbReference type="ChEBI" id="CHEBI:29105"/>
    </cofactor>
</comment>
<evidence type="ECO:0000256" key="2">
    <source>
        <dbReference type="ARBA" id="ARBA00001947"/>
    </source>
</evidence>
<dbReference type="EC" id="3.4.24.75" evidence="4"/>
<protein>
    <recommendedName>
        <fullName evidence="4">lysostaphin</fullName>
        <ecNumber evidence="4">3.4.24.75</ecNumber>
    </recommendedName>
</protein>
<dbReference type="PANTHER" id="PTHR21666:SF270">
    <property type="entry name" value="MUREIN HYDROLASE ACTIVATOR ENVC"/>
    <property type="match status" value="1"/>
</dbReference>
<evidence type="ECO:0000256" key="3">
    <source>
        <dbReference type="ARBA" id="ARBA00006646"/>
    </source>
</evidence>
<dbReference type="Pfam" id="PF01551">
    <property type="entry name" value="Peptidase_M23"/>
    <property type="match status" value="1"/>
</dbReference>
<reference evidence="8" key="1">
    <citation type="journal article" date="2019" name="Int. J. Syst. Evol. Microbiol.">
        <title>The Global Catalogue of Microorganisms (GCM) 10K type strain sequencing project: providing services to taxonomists for standard genome sequencing and annotation.</title>
        <authorList>
            <consortium name="The Broad Institute Genomics Platform"/>
            <consortium name="The Broad Institute Genome Sequencing Center for Infectious Disease"/>
            <person name="Wu L."/>
            <person name="Ma J."/>
        </authorList>
    </citation>
    <scope>NUCLEOTIDE SEQUENCE [LARGE SCALE GENOMIC DNA]</scope>
    <source>
        <strain evidence="8">CCM 4175</strain>
    </source>
</reference>
<dbReference type="InterPro" id="IPR011055">
    <property type="entry name" value="Dup_hybrid_motif"/>
</dbReference>